<dbReference type="GO" id="GO:0051010">
    <property type="term" value="F:microtubule plus-end binding"/>
    <property type="evidence" value="ECO:0007669"/>
    <property type="project" value="InterPro"/>
</dbReference>
<dbReference type="Proteomes" id="UP000825729">
    <property type="component" value="Unassembled WGS sequence"/>
</dbReference>
<dbReference type="GO" id="GO:0061863">
    <property type="term" value="F:microtubule plus end polymerase"/>
    <property type="evidence" value="ECO:0007669"/>
    <property type="project" value="InterPro"/>
</dbReference>
<dbReference type="AlphaFoldDB" id="A0AAV7EL59"/>
<evidence type="ECO:0000313" key="5">
    <source>
        <dbReference type="Proteomes" id="UP000825729"/>
    </source>
</evidence>
<keyword evidence="5" id="KW-1185">Reference proteome</keyword>
<keyword evidence="2" id="KW-0963">Cytoplasm</keyword>
<dbReference type="InterPro" id="IPR048491">
    <property type="entry name" value="XMAP215_CLASP_TOG"/>
</dbReference>
<gene>
    <name evidence="4" type="ORF">H6P81_014554</name>
</gene>
<dbReference type="PANTHER" id="PTHR12609">
    <property type="entry name" value="MICROTUBULE ASSOCIATED PROTEIN XMAP215"/>
    <property type="match status" value="1"/>
</dbReference>
<dbReference type="InterPro" id="IPR045110">
    <property type="entry name" value="XMAP215"/>
</dbReference>
<name>A0AAV7EL59_ARIFI</name>
<dbReference type="Gene3D" id="1.25.10.10">
    <property type="entry name" value="Leucine-rich Repeat Variant"/>
    <property type="match status" value="1"/>
</dbReference>
<protein>
    <recommendedName>
        <fullName evidence="3">XMAP215/Dis1/CLASP TOG domain-containing protein</fullName>
    </recommendedName>
</protein>
<evidence type="ECO:0000259" key="3">
    <source>
        <dbReference type="Pfam" id="PF21041"/>
    </source>
</evidence>
<proteinExistence type="predicted"/>
<accession>A0AAV7EL59</accession>
<evidence type="ECO:0000256" key="2">
    <source>
        <dbReference type="ARBA" id="ARBA00022490"/>
    </source>
</evidence>
<comment type="subcellular location">
    <subcellularLocation>
        <location evidence="1">Cytoplasm</location>
    </subcellularLocation>
</comment>
<dbReference type="GO" id="GO:0007051">
    <property type="term" value="P:spindle organization"/>
    <property type="evidence" value="ECO:0007669"/>
    <property type="project" value="InterPro"/>
</dbReference>
<reference evidence="4 5" key="1">
    <citation type="submission" date="2021-07" db="EMBL/GenBank/DDBJ databases">
        <title>The Aristolochia fimbriata genome: insights into angiosperm evolution, floral development and chemical biosynthesis.</title>
        <authorList>
            <person name="Jiao Y."/>
        </authorList>
    </citation>
    <scope>NUCLEOTIDE SEQUENCE [LARGE SCALE GENOMIC DNA]</scope>
    <source>
        <strain evidence="4">IBCAS-2021</strain>
        <tissue evidence="4">Leaf</tissue>
    </source>
</reference>
<evidence type="ECO:0000256" key="1">
    <source>
        <dbReference type="ARBA" id="ARBA00004496"/>
    </source>
</evidence>
<comment type="caution">
    <text evidence="4">The sequence shown here is derived from an EMBL/GenBank/DDBJ whole genome shotgun (WGS) entry which is preliminary data.</text>
</comment>
<dbReference type="EMBL" id="JAINDJ010000005">
    <property type="protein sequence ID" value="KAG9448426.1"/>
    <property type="molecule type" value="Genomic_DNA"/>
</dbReference>
<evidence type="ECO:0000313" key="4">
    <source>
        <dbReference type="EMBL" id="KAG9448426.1"/>
    </source>
</evidence>
<sequence length="237" mass="25748">MKWYIFATEVLSACALNDSIENAIKNMVAKAVVPSRDVMFQALSEFGAKVFPPKRILKIFPELFDHQDQNVGASSKGLTLEHCCCIGKDPKKELVAELVNVCGTAKPSWLRQNLLLPSAFRVLQAGVAKRMCAAEGTASGSSKAIQSGLLCIDLLGPKLHVDLLGPKLRVDLLGPKLGLKLCVDLLGPKLCVDLLGPKMRVDLSGPKLRVRPTGLKLRVDLLGPKPRRETFQALRCA</sequence>
<dbReference type="GO" id="GO:0005737">
    <property type="term" value="C:cytoplasm"/>
    <property type="evidence" value="ECO:0007669"/>
    <property type="project" value="UniProtKB-SubCell"/>
</dbReference>
<dbReference type="Pfam" id="PF21041">
    <property type="entry name" value="XMAP215_CLASP_TOG"/>
    <property type="match status" value="1"/>
</dbReference>
<dbReference type="GO" id="GO:0046785">
    <property type="term" value="P:microtubule polymerization"/>
    <property type="evidence" value="ECO:0007669"/>
    <property type="project" value="InterPro"/>
</dbReference>
<organism evidence="4 5">
    <name type="scientific">Aristolochia fimbriata</name>
    <name type="common">White veined hardy Dutchman's pipe vine</name>
    <dbReference type="NCBI Taxonomy" id="158543"/>
    <lineage>
        <taxon>Eukaryota</taxon>
        <taxon>Viridiplantae</taxon>
        <taxon>Streptophyta</taxon>
        <taxon>Embryophyta</taxon>
        <taxon>Tracheophyta</taxon>
        <taxon>Spermatophyta</taxon>
        <taxon>Magnoliopsida</taxon>
        <taxon>Magnoliidae</taxon>
        <taxon>Piperales</taxon>
        <taxon>Aristolochiaceae</taxon>
        <taxon>Aristolochia</taxon>
    </lineage>
</organism>
<dbReference type="InterPro" id="IPR011989">
    <property type="entry name" value="ARM-like"/>
</dbReference>
<dbReference type="GO" id="GO:0030951">
    <property type="term" value="P:establishment or maintenance of microtubule cytoskeleton polarity"/>
    <property type="evidence" value="ECO:0007669"/>
    <property type="project" value="InterPro"/>
</dbReference>
<feature type="domain" description="XMAP215/Dis1/CLASP TOG" evidence="3">
    <location>
        <begin position="17"/>
        <end position="98"/>
    </location>
</feature>